<protein>
    <submittedName>
        <fullName evidence="2">Uncharacterized protein</fullName>
    </submittedName>
</protein>
<proteinExistence type="predicted"/>
<name>A0A5J4WJF9_9EUKA</name>
<feature type="region of interest" description="Disordered" evidence="1">
    <location>
        <begin position="119"/>
        <end position="145"/>
    </location>
</feature>
<evidence type="ECO:0000313" key="3">
    <source>
        <dbReference type="Proteomes" id="UP000324800"/>
    </source>
</evidence>
<dbReference type="EMBL" id="SNRW01001741">
    <property type="protein sequence ID" value="KAA6395214.1"/>
    <property type="molecule type" value="Genomic_DNA"/>
</dbReference>
<dbReference type="Proteomes" id="UP000324800">
    <property type="component" value="Unassembled WGS sequence"/>
</dbReference>
<evidence type="ECO:0000256" key="1">
    <source>
        <dbReference type="SAM" id="MobiDB-lite"/>
    </source>
</evidence>
<sequence>MSQNPVVEEIQQPDFQVRKYRRPRYIEPATRFLQIKQWRRKGRENEDYFPSQQITGDDYIIFADRLYQLYINRKFTQDASLMTSYALFLRSFRYKDIQNINPQLSLIANILDRKNIQKNQSNDVSGQKNHQSQTQNILNPKDNEYERRKKYEIKHKNEQLEELKQNCIKACTILQQAQHCFPFSIDKWIIYSQMREIQEYLYSKGLLSKGDTDIQGDIDNLIKGADQDEDDEDEDEQQDINGLLGQKGIISNDQFTSSKSFLAFSGTENILDKKNQQNQSKLPMRTSTTHLLELAETEYLTSLYQMQRMLQHMSRITKEPRSVMKSARQSILHGEKCRHILLTQVLSAKVRGRRLRQRRKQEQVE</sequence>
<gene>
    <name evidence="2" type="ORF">EZS28_009263</name>
</gene>
<evidence type="ECO:0000313" key="2">
    <source>
        <dbReference type="EMBL" id="KAA6395214.1"/>
    </source>
</evidence>
<feature type="compositionally biased region" description="Polar residues" evidence="1">
    <location>
        <begin position="119"/>
        <end position="138"/>
    </location>
</feature>
<reference evidence="2 3" key="1">
    <citation type="submission" date="2019-03" db="EMBL/GenBank/DDBJ databases">
        <title>Single cell metagenomics reveals metabolic interactions within the superorganism composed of flagellate Streblomastix strix and complex community of Bacteroidetes bacteria on its surface.</title>
        <authorList>
            <person name="Treitli S.C."/>
            <person name="Kolisko M."/>
            <person name="Husnik F."/>
            <person name="Keeling P."/>
            <person name="Hampl V."/>
        </authorList>
    </citation>
    <scope>NUCLEOTIDE SEQUENCE [LARGE SCALE GENOMIC DNA]</scope>
    <source>
        <strain evidence="2">ST1C</strain>
    </source>
</reference>
<comment type="caution">
    <text evidence="2">The sequence shown here is derived from an EMBL/GenBank/DDBJ whole genome shotgun (WGS) entry which is preliminary data.</text>
</comment>
<organism evidence="2 3">
    <name type="scientific">Streblomastix strix</name>
    <dbReference type="NCBI Taxonomy" id="222440"/>
    <lineage>
        <taxon>Eukaryota</taxon>
        <taxon>Metamonada</taxon>
        <taxon>Preaxostyla</taxon>
        <taxon>Oxymonadida</taxon>
        <taxon>Streblomastigidae</taxon>
        <taxon>Streblomastix</taxon>
    </lineage>
</organism>
<accession>A0A5J4WJF9</accession>
<dbReference type="AlphaFoldDB" id="A0A5J4WJF9"/>